<sequence length="136" mass="14461">MLISLFSLVAVGRLSIKLSSEIEESISISVLESTCAKIGVAVERLCLLAMRSDGFNNAKVEVIIPRYAGTLPYVIKLCMFDGMDPVLIVQASHASFSFKLPSAVSSAHGEVQSFSGKIVINVVRNGDSLQVALTSG</sequence>
<accession>A0A497F5C7</accession>
<protein>
    <submittedName>
        <fullName evidence="1">Uncharacterized protein</fullName>
    </submittedName>
</protein>
<gene>
    <name evidence="1" type="ORF">DRJ26_01715</name>
</gene>
<comment type="caution">
    <text evidence="1">The sequence shown here is derived from an EMBL/GenBank/DDBJ whole genome shotgun (WGS) entry which is preliminary data.</text>
</comment>
<dbReference type="EMBL" id="QMRA01000020">
    <property type="protein sequence ID" value="RLE54616.1"/>
    <property type="molecule type" value="Genomic_DNA"/>
</dbReference>
<evidence type="ECO:0000313" key="1">
    <source>
        <dbReference type="EMBL" id="RLE54616.1"/>
    </source>
</evidence>
<dbReference type="Proteomes" id="UP000269499">
    <property type="component" value="Unassembled WGS sequence"/>
</dbReference>
<reference evidence="1 2" key="1">
    <citation type="submission" date="2018-06" db="EMBL/GenBank/DDBJ databases">
        <title>Extensive metabolic versatility and redundancy in microbially diverse, dynamic hydrothermal sediments.</title>
        <authorList>
            <person name="Dombrowski N."/>
            <person name="Teske A."/>
            <person name="Baker B.J."/>
        </authorList>
    </citation>
    <scope>NUCLEOTIDE SEQUENCE [LARGE SCALE GENOMIC DNA]</scope>
    <source>
        <strain evidence="1">B20_G2</strain>
    </source>
</reference>
<name>A0A497F5C7_9CREN</name>
<proteinExistence type="predicted"/>
<dbReference type="AlphaFoldDB" id="A0A497F5C7"/>
<organism evidence="1 2">
    <name type="scientific">Thermoproteota archaeon</name>
    <dbReference type="NCBI Taxonomy" id="2056631"/>
    <lineage>
        <taxon>Archaea</taxon>
        <taxon>Thermoproteota</taxon>
    </lineage>
</organism>
<evidence type="ECO:0000313" key="2">
    <source>
        <dbReference type="Proteomes" id="UP000269499"/>
    </source>
</evidence>